<sequence length="345" mass="40936">MRILTLLLLVISALACRKVPESIDQKIFSRIEYVYSLKPTIASDIWPDFNKSRYDVPLIYYTDTSSLVANPTKRFLNSYNPKLVYQNGGIRIYKVSERIDNIPFHMATGFTMGDSSAYDNYTPFVHSSGYEETRKVVQDISSTEEWVTMVIHEYFHGFQYKHDEYLRSLAQNIFSVPQDSLRDIYRNNEWFKEKVDRENELLLLALETESRTKIDSLISTFLKLRKQRRKETKQRLGFDIESYEKTYETMEGTARYVEQKLYERFSDKLPDSKLISSDTSYHSYSYFKDYELDKEEWLYLPSKSAVYYYATGFNMARLLDKLKVKYKERLFNEGELSMEEIVKTL</sequence>
<keyword evidence="2" id="KW-1185">Reference proteome</keyword>
<evidence type="ECO:0000313" key="1">
    <source>
        <dbReference type="EMBL" id="SFU99906.1"/>
    </source>
</evidence>
<protein>
    <submittedName>
        <fullName evidence="1">Uncharacterized protein</fullName>
    </submittedName>
</protein>
<dbReference type="Proteomes" id="UP000182491">
    <property type="component" value="Unassembled WGS sequence"/>
</dbReference>
<name>A0A1I7KRA3_9BACT</name>
<reference evidence="2" key="1">
    <citation type="submission" date="2016-10" db="EMBL/GenBank/DDBJ databases">
        <authorList>
            <person name="Varghese N."/>
        </authorList>
    </citation>
    <scope>NUCLEOTIDE SEQUENCE [LARGE SCALE GENOMIC DNA]</scope>
    <source>
        <strain evidence="2">DSM 18820</strain>
    </source>
</reference>
<proteinExistence type="predicted"/>
<gene>
    <name evidence="1" type="ORF">SAMN04487941_4020</name>
</gene>
<accession>A0A1I7KRA3</accession>
<dbReference type="PROSITE" id="PS51257">
    <property type="entry name" value="PROKAR_LIPOPROTEIN"/>
    <property type="match status" value="1"/>
</dbReference>
<dbReference type="EMBL" id="FPCA01000007">
    <property type="protein sequence ID" value="SFU99906.1"/>
    <property type="molecule type" value="Genomic_DNA"/>
</dbReference>
<organism evidence="1 2">
    <name type="scientific">Pontibacter akesuensis</name>
    <dbReference type="NCBI Taxonomy" id="388950"/>
    <lineage>
        <taxon>Bacteria</taxon>
        <taxon>Pseudomonadati</taxon>
        <taxon>Bacteroidota</taxon>
        <taxon>Cytophagia</taxon>
        <taxon>Cytophagales</taxon>
        <taxon>Hymenobacteraceae</taxon>
        <taxon>Pontibacter</taxon>
    </lineage>
</organism>
<evidence type="ECO:0000313" key="2">
    <source>
        <dbReference type="Proteomes" id="UP000182491"/>
    </source>
</evidence>
<dbReference type="AlphaFoldDB" id="A0A1I7KRA3"/>